<protein>
    <submittedName>
        <fullName evidence="1">Delta(1)-pyrroline-2-carboxylate reductase family protein</fullName>
    </submittedName>
</protein>
<dbReference type="EMBL" id="BAAAZE010000007">
    <property type="protein sequence ID" value="GAA4018509.1"/>
    <property type="molecule type" value="Genomic_DNA"/>
</dbReference>
<dbReference type="PANTHER" id="PTHR13812:SF19">
    <property type="entry name" value="KETIMINE REDUCTASE MU-CRYSTALLIN"/>
    <property type="match status" value="1"/>
</dbReference>
<proteinExistence type="predicted"/>
<gene>
    <name evidence="1" type="ORF">GCM10022212_12990</name>
</gene>
<dbReference type="Gene3D" id="3.40.50.720">
    <property type="entry name" value="NAD(P)-binding Rossmann-like Domain"/>
    <property type="match status" value="1"/>
</dbReference>
<evidence type="ECO:0000313" key="1">
    <source>
        <dbReference type="EMBL" id="GAA4018509.1"/>
    </source>
</evidence>
<comment type="caution">
    <text evidence="1">The sequence shown here is derived from an EMBL/GenBank/DDBJ whole genome shotgun (WGS) entry which is preliminary data.</text>
</comment>
<dbReference type="SUPFAM" id="SSF51735">
    <property type="entry name" value="NAD(P)-binding Rossmann-fold domains"/>
    <property type="match status" value="1"/>
</dbReference>
<accession>A0ABP7SYQ5</accession>
<dbReference type="Pfam" id="PF02423">
    <property type="entry name" value="OCD_Mu_crystall"/>
    <property type="match status" value="1"/>
</dbReference>
<keyword evidence="2" id="KW-1185">Reference proteome</keyword>
<dbReference type="PANTHER" id="PTHR13812">
    <property type="entry name" value="KETIMINE REDUCTASE MU-CRYSTALLIN"/>
    <property type="match status" value="1"/>
</dbReference>
<evidence type="ECO:0000313" key="2">
    <source>
        <dbReference type="Proteomes" id="UP001501353"/>
    </source>
</evidence>
<dbReference type="Proteomes" id="UP001501353">
    <property type="component" value="Unassembled WGS sequence"/>
</dbReference>
<sequence length="306" mass="32095">MRLFTAGQTAAALPYHQLVPAIAVAALELASGKLRAPERQIVPLAGGGVLLCMPATASDIGVTKLVTVHTDNARHGLPVIQGEVVVFDTATGQRLALLDGPTVTARRTAAVTLLGIQTLLPRVPESALIIGTGVQALAHVTALIEFFGIVRFHVAARDFAKTAQFCAALRQRYPQISAVPVDSAMLEHHLPHTDLVIALTTSRMPVIPAHIAASTLAIGVGAFKPDMVEFPAALLHARQIVVDDLEGAHHEAGDLIQARIDWTAVRGLASMLSGDVAVTPVVPVFKTVGQAAWDLAAARVVLAGVR</sequence>
<dbReference type="PIRSF" id="PIRSF001439">
    <property type="entry name" value="CryM"/>
    <property type="match status" value="1"/>
</dbReference>
<reference evidence="2" key="1">
    <citation type="journal article" date="2019" name="Int. J. Syst. Evol. Microbiol.">
        <title>The Global Catalogue of Microorganisms (GCM) 10K type strain sequencing project: providing services to taxonomists for standard genome sequencing and annotation.</title>
        <authorList>
            <consortium name="The Broad Institute Genomics Platform"/>
            <consortium name="The Broad Institute Genome Sequencing Center for Infectious Disease"/>
            <person name="Wu L."/>
            <person name="Ma J."/>
        </authorList>
    </citation>
    <scope>NUCLEOTIDE SEQUENCE [LARGE SCALE GENOMIC DNA]</scope>
    <source>
        <strain evidence="2">JCM 16673</strain>
    </source>
</reference>
<dbReference type="NCBIfam" id="NF005603">
    <property type="entry name" value="PRK07340.1"/>
    <property type="match status" value="1"/>
</dbReference>
<organism evidence="1 2">
    <name type="scientific">Actimicrobium antarcticum</name>
    <dbReference type="NCBI Taxonomy" id="1051899"/>
    <lineage>
        <taxon>Bacteria</taxon>
        <taxon>Pseudomonadati</taxon>
        <taxon>Pseudomonadota</taxon>
        <taxon>Betaproteobacteria</taxon>
        <taxon>Burkholderiales</taxon>
        <taxon>Oxalobacteraceae</taxon>
        <taxon>Actimicrobium</taxon>
    </lineage>
</organism>
<name>A0ABP7SYQ5_9BURK</name>
<dbReference type="RefSeq" id="WP_344762462.1">
    <property type="nucleotide sequence ID" value="NZ_BAAAZE010000007.1"/>
</dbReference>
<dbReference type="Gene3D" id="3.30.1780.10">
    <property type="entry name" value="ornithine cyclodeaminase, domain 1"/>
    <property type="match status" value="1"/>
</dbReference>
<dbReference type="InterPro" id="IPR003462">
    <property type="entry name" value="ODC_Mu_crystall"/>
</dbReference>
<dbReference type="InterPro" id="IPR023401">
    <property type="entry name" value="ODC_N"/>
</dbReference>
<dbReference type="InterPro" id="IPR036291">
    <property type="entry name" value="NAD(P)-bd_dom_sf"/>
</dbReference>